<dbReference type="EMBL" id="JACEGQ020000005">
    <property type="protein sequence ID" value="KAH8508303.1"/>
    <property type="molecule type" value="Genomic_DNA"/>
</dbReference>
<gene>
    <name evidence="1" type="ORF">H0E87_010430</name>
</gene>
<comment type="caution">
    <text evidence="1">The sequence shown here is derived from an EMBL/GenBank/DDBJ whole genome shotgun (WGS) entry which is preliminary data.</text>
</comment>
<dbReference type="AlphaFoldDB" id="A0A8T2YT33"/>
<reference evidence="1" key="1">
    <citation type="journal article" date="2021" name="J. Hered.">
        <title>Genome Assembly of Salicaceae Populus deltoides (Eastern Cottonwood) I-69 Based on Nanopore Sequencing and Hi-C Technologies.</title>
        <authorList>
            <person name="Bai S."/>
            <person name="Wu H."/>
            <person name="Zhang J."/>
            <person name="Pan Z."/>
            <person name="Zhao W."/>
            <person name="Li Z."/>
            <person name="Tong C."/>
        </authorList>
    </citation>
    <scope>NUCLEOTIDE SEQUENCE</scope>
    <source>
        <tissue evidence="1">Leaf</tissue>
    </source>
</reference>
<sequence>MQCTINMHKSAGSAINMNWPTAEKQIEQTTLKFPLRIATGAMTTLLYPTPEKSYPDSPGQKHVHLGAMLMQENNVETCTAIYTLQDDTAIELAGRFSSGHVAEPSGKEKEIIRGRKW</sequence>
<keyword evidence="2" id="KW-1185">Reference proteome</keyword>
<evidence type="ECO:0000313" key="1">
    <source>
        <dbReference type="EMBL" id="KAH8508303.1"/>
    </source>
</evidence>
<name>A0A8T2YT33_POPDE</name>
<accession>A0A8T2YT33</accession>
<dbReference type="Proteomes" id="UP000807159">
    <property type="component" value="Chromosome 5"/>
</dbReference>
<protein>
    <submittedName>
        <fullName evidence="1">Uncharacterized protein</fullName>
    </submittedName>
</protein>
<evidence type="ECO:0000313" key="2">
    <source>
        <dbReference type="Proteomes" id="UP000807159"/>
    </source>
</evidence>
<organism evidence="1 2">
    <name type="scientific">Populus deltoides</name>
    <name type="common">Eastern poplar</name>
    <name type="synonym">Eastern cottonwood</name>
    <dbReference type="NCBI Taxonomy" id="3696"/>
    <lineage>
        <taxon>Eukaryota</taxon>
        <taxon>Viridiplantae</taxon>
        <taxon>Streptophyta</taxon>
        <taxon>Embryophyta</taxon>
        <taxon>Tracheophyta</taxon>
        <taxon>Spermatophyta</taxon>
        <taxon>Magnoliopsida</taxon>
        <taxon>eudicotyledons</taxon>
        <taxon>Gunneridae</taxon>
        <taxon>Pentapetalae</taxon>
        <taxon>rosids</taxon>
        <taxon>fabids</taxon>
        <taxon>Malpighiales</taxon>
        <taxon>Salicaceae</taxon>
        <taxon>Saliceae</taxon>
        <taxon>Populus</taxon>
    </lineage>
</organism>
<proteinExistence type="predicted"/>